<organism evidence="3">
    <name type="scientific">Bionectria ochroleuca</name>
    <name type="common">Gliocladium roseum</name>
    <dbReference type="NCBI Taxonomy" id="29856"/>
    <lineage>
        <taxon>Eukaryota</taxon>
        <taxon>Fungi</taxon>
        <taxon>Dikarya</taxon>
        <taxon>Ascomycota</taxon>
        <taxon>Pezizomycotina</taxon>
        <taxon>Sordariomycetes</taxon>
        <taxon>Hypocreomycetidae</taxon>
        <taxon>Hypocreales</taxon>
        <taxon>Bionectriaceae</taxon>
        <taxon>Clonostachys</taxon>
    </lineage>
</organism>
<dbReference type="PANTHER" id="PTHR43625">
    <property type="entry name" value="AFLATOXIN B1 ALDEHYDE REDUCTASE"/>
    <property type="match status" value="1"/>
</dbReference>
<accession>A0A0B7K295</accession>
<evidence type="ECO:0000313" key="3">
    <source>
        <dbReference type="EMBL" id="CEO49697.1"/>
    </source>
</evidence>
<dbReference type="Pfam" id="PF00248">
    <property type="entry name" value="Aldo_ket_red"/>
    <property type="match status" value="1"/>
</dbReference>
<name>A0A0B7K295_BIOOC</name>
<dbReference type="Proteomes" id="UP000616885">
    <property type="component" value="Unassembled WGS sequence"/>
</dbReference>
<dbReference type="InterPro" id="IPR023210">
    <property type="entry name" value="NADP_OxRdtase_dom"/>
</dbReference>
<protein>
    <recommendedName>
        <fullName evidence="2">NADP-dependent oxidoreductase domain-containing protein</fullName>
    </recommendedName>
</protein>
<evidence type="ECO:0000313" key="4">
    <source>
        <dbReference type="EMBL" id="KAF9748840.1"/>
    </source>
</evidence>
<reference evidence="4" key="2">
    <citation type="submission" date="2020-10" db="EMBL/GenBank/DDBJ databases">
        <title>High-Quality Genome Resource of Clonostachys rosea strain S41 by Oxford Nanopore Long-Read Sequencing.</title>
        <authorList>
            <person name="Wang H."/>
        </authorList>
    </citation>
    <scope>NUCLEOTIDE SEQUENCE</scope>
    <source>
        <strain evidence="4">S41</strain>
    </source>
</reference>
<evidence type="ECO:0000256" key="1">
    <source>
        <dbReference type="ARBA" id="ARBA00023002"/>
    </source>
</evidence>
<dbReference type="EMBL" id="JADCTT010000008">
    <property type="protein sequence ID" value="KAF9748840.1"/>
    <property type="molecule type" value="Genomic_DNA"/>
</dbReference>
<dbReference type="InterPro" id="IPR036812">
    <property type="entry name" value="NAD(P)_OxRdtase_dom_sf"/>
</dbReference>
<dbReference type="PANTHER" id="PTHR43625:SF78">
    <property type="entry name" value="PYRIDOXAL REDUCTASE-RELATED"/>
    <property type="match status" value="1"/>
</dbReference>
<dbReference type="GO" id="GO:0005737">
    <property type="term" value="C:cytoplasm"/>
    <property type="evidence" value="ECO:0007669"/>
    <property type="project" value="TreeGrafter"/>
</dbReference>
<dbReference type="AlphaFoldDB" id="A0A0B7K295"/>
<dbReference type="Gene3D" id="3.20.20.100">
    <property type="entry name" value="NADP-dependent oxidoreductase domain"/>
    <property type="match status" value="1"/>
</dbReference>
<dbReference type="SUPFAM" id="SSF51430">
    <property type="entry name" value="NAD(P)-linked oxidoreductase"/>
    <property type="match status" value="1"/>
</dbReference>
<dbReference type="GO" id="GO:0016491">
    <property type="term" value="F:oxidoreductase activity"/>
    <property type="evidence" value="ECO:0007669"/>
    <property type="project" value="UniProtKB-KW"/>
</dbReference>
<keyword evidence="1" id="KW-0560">Oxidoreductase</keyword>
<sequence length="329" mass="35791">MPLILQNNVGPIGYGLMGFTWRPETVPIEQAVEVLKSALEAGANLWNGAEFYGTPEYNSMTLIKSYFTKYPEDADRVTIIIKGLQHVKTLVPDGSPEAVRQCVDNVLHQLGGKKKLDVFGISRRDHRVPLETTIEVLRKEYVDTGKIGGISLSECSADTIHEAVKHTGIAAVEVELSMFTPNILKNGVAAACAQYNIPIVAYSPLGRGILTGQFKTDADTRHLGIVSHFPRLQGEALEHNLKLVEQVKVLADKKGCTTAQLAIAWARSVGKRSGMPEIIPIPGATTTQRVQENAKVIDLTEEEAKAISDIVDGFEPAGPRYPNGIPTET</sequence>
<proteinExistence type="predicted"/>
<dbReference type="InterPro" id="IPR050791">
    <property type="entry name" value="Aldo-Keto_reductase"/>
</dbReference>
<evidence type="ECO:0000259" key="2">
    <source>
        <dbReference type="Pfam" id="PF00248"/>
    </source>
</evidence>
<gene>
    <name evidence="3" type="ORF">BN869_000005754_1</name>
    <name evidence="4" type="ORF">IM811_016635</name>
</gene>
<feature type="domain" description="NADP-dependent oxidoreductase" evidence="2">
    <location>
        <begin position="11"/>
        <end position="310"/>
    </location>
</feature>
<dbReference type="CDD" id="cd19077">
    <property type="entry name" value="AKR_AKR8A1-2"/>
    <property type="match status" value="1"/>
</dbReference>
<reference evidence="3" key="1">
    <citation type="submission" date="2015-01" db="EMBL/GenBank/DDBJ databases">
        <authorList>
            <person name="Durling Mikael"/>
        </authorList>
    </citation>
    <scope>NUCLEOTIDE SEQUENCE</scope>
</reference>
<dbReference type="EMBL" id="CDPU01000015">
    <property type="protein sequence ID" value="CEO49697.1"/>
    <property type="molecule type" value="Genomic_DNA"/>
</dbReference>